<feature type="compositionally biased region" description="Acidic residues" evidence="1">
    <location>
        <begin position="168"/>
        <end position="182"/>
    </location>
</feature>
<feature type="region of interest" description="Disordered" evidence="1">
    <location>
        <begin position="292"/>
        <end position="325"/>
    </location>
</feature>
<evidence type="ECO:0000256" key="1">
    <source>
        <dbReference type="SAM" id="MobiDB-lite"/>
    </source>
</evidence>
<evidence type="ECO:0000313" key="3">
    <source>
        <dbReference type="EMBL" id="CUS08965.1"/>
    </source>
</evidence>
<keyword evidence="4" id="KW-1185">Reference proteome</keyword>
<feature type="domain" description="GYF" evidence="2">
    <location>
        <begin position="389"/>
        <end position="443"/>
    </location>
</feature>
<feature type="compositionally biased region" description="Basic and acidic residues" evidence="1">
    <location>
        <begin position="84"/>
        <end position="95"/>
    </location>
</feature>
<feature type="compositionally biased region" description="Basic and acidic residues" evidence="1">
    <location>
        <begin position="241"/>
        <end position="261"/>
    </location>
</feature>
<dbReference type="InterPro" id="IPR035445">
    <property type="entry name" value="GYF-like_dom_sf"/>
</dbReference>
<dbReference type="Proteomes" id="UP001412239">
    <property type="component" value="Unassembled WGS sequence"/>
</dbReference>
<dbReference type="InterPro" id="IPR039905">
    <property type="entry name" value="CD2BP2/Lin1"/>
</dbReference>
<feature type="compositionally biased region" description="Basic residues" evidence="1">
    <location>
        <begin position="1"/>
        <end position="10"/>
    </location>
</feature>
<feature type="compositionally biased region" description="Acidic residues" evidence="1">
    <location>
        <begin position="72"/>
        <end position="83"/>
    </location>
</feature>
<feature type="compositionally biased region" description="Basic and acidic residues" evidence="1">
    <location>
        <begin position="26"/>
        <end position="36"/>
    </location>
</feature>
<dbReference type="PANTHER" id="PTHR13138:SF3">
    <property type="entry name" value="CD2 ANTIGEN CYTOPLASMIC TAIL-BINDING PROTEIN 2"/>
    <property type="match status" value="1"/>
</dbReference>
<dbReference type="AlphaFoldDB" id="A0A292PQI4"/>
<feature type="region of interest" description="Disordered" evidence="1">
    <location>
        <begin position="241"/>
        <end position="264"/>
    </location>
</feature>
<sequence length="443" mass="50164">MSSSRPKLKRPSVIDAAVRSGAGLPDSKRPKFDVRNPNELAPDAPDEEDVFLEIDEGAIGKRKSNRNRVDIEGYESDSSEDGFDATHKTWRKEEEQTGNAEDKGDEGDDMFADFESGGGGHNNKKDDPGKSRKKDVKFMDLEQIEGQDFASKREFVDIIDEDKGRGEGEDDSEEQDEQEIDPEVGAGGRKKGAPKIDAFNMRNEMDEGRFDEAGNFIRKAAEKDAVHDSWLEGVSRKDMRRAKEAMEKREAEKREKRKEDDALATSQVLADLIPCLEKGETILEALARLGAADKRRKRQNNKNSWRQKKKAAANPDEMEFDKGKDAIDPIEARRKESVERITGAADRLLTRGQPEIYDESRESLIRQYRRETGDDWAVSKTLVTEDTARKQWEFRWTDGRDGGNPHGPYPKSAMANWNQHGFFDQGVEFREVGGNWTLVADFD</sequence>
<dbReference type="PROSITE" id="PS50829">
    <property type="entry name" value="GYF"/>
    <property type="match status" value="1"/>
</dbReference>
<accession>A0A292PQI4</accession>
<dbReference type="SUPFAM" id="SSF55277">
    <property type="entry name" value="GYF domain"/>
    <property type="match status" value="1"/>
</dbReference>
<feature type="compositionally biased region" description="Basic and acidic residues" evidence="1">
    <location>
        <begin position="123"/>
        <end position="140"/>
    </location>
</feature>
<feature type="compositionally biased region" description="Basic residues" evidence="1">
    <location>
        <begin position="294"/>
        <end position="311"/>
    </location>
</feature>
<proteinExistence type="predicted"/>
<feature type="region of interest" description="Disordered" evidence="1">
    <location>
        <begin position="1"/>
        <end position="204"/>
    </location>
</feature>
<organism evidence="3 4">
    <name type="scientific">Tuber aestivum</name>
    <name type="common">summer truffle</name>
    <dbReference type="NCBI Taxonomy" id="59557"/>
    <lineage>
        <taxon>Eukaryota</taxon>
        <taxon>Fungi</taxon>
        <taxon>Dikarya</taxon>
        <taxon>Ascomycota</taxon>
        <taxon>Pezizomycotina</taxon>
        <taxon>Pezizomycetes</taxon>
        <taxon>Pezizales</taxon>
        <taxon>Tuberaceae</taxon>
        <taxon>Tuber</taxon>
    </lineage>
</organism>
<dbReference type="Pfam" id="PF02213">
    <property type="entry name" value="GYF"/>
    <property type="match status" value="1"/>
</dbReference>
<dbReference type="EMBL" id="LN891103">
    <property type="protein sequence ID" value="CUS08965.1"/>
    <property type="molecule type" value="Genomic_DNA"/>
</dbReference>
<evidence type="ECO:0000259" key="2">
    <source>
        <dbReference type="PROSITE" id="PS50829"/>
    </source>
</evidence>
<dbReference type="Gene3D" id="3.30.1490.40">
    <property type="match status" value="1"/>
</dbReference>
<dbReference type="PANTHER" id="PTHR13138">
    <property type="entry name" value="PROTEIN LIN1"/>
    <property type="match status" value="1"/>
</dbReference>
<feature type="compositionally biased region" description="Acidic residues" evidence="1">
    <location>
        <begin position="103"/>
        <end position="112"/>
    </location>
</feature>
<protein>
    <recommendedName>
        <fullName evidence="2">GYF domain-containing protein</fullName>
    </recommendedName>
</protein>
<gene>
    <name evidence="3" type="ORF">GSTUAT00006951001</name>
</gene>
<dbReference type="InterPro" id="IPR003169">
    <property type="entry name" value="GYF"/>
</dbReference>
<feature type="compositionally biased region" description="Acidic residues" evidence="1">
    <location>
        <begin position="44"/>
        <end position="56"/>
    </location>
</feature>
<evidence type="ECO:0000313" key="4">
    <source>
        <dbReference type="Proteomes" id="UP001412239"/>
    </source>
</evidence>
<name>A0A292PQI4_9PEZI</name>
<feature type="compositionally biased region" description="Basic and acidic residues" evidence="1">
    <location>
        <begin position="150"/>
        <end position="167"/>
    </location>
</feature>
<dbReference type="GO" id="GO:0005682">
    <property type="term" value="C:U5 snRNP"/>
    <property type="evidence" value="ECO:0007669"/>
    <property type="project" value="InterPro"/>
</dbReference>
<reference evidence="3" key="1">
    <citation type="submission" date="2015-10" db="EMBL/GenBank/DDBJ databases">
        <authorList>
            <person name="Regsiter A."/>
            <person name="william w."/>
        </authorList>
    </citation>
    <scope>NUCLEOTIDE SEQUENCE</scope>
    <source>
        <strain evidence="3">Montdore</strain>
    </source>
</reference>